<evidence type="ECO:0000313" key="2">
    <source>
        <dbReference type="Proteomes" id="UP001589562"/>
    </source>
</evidence>
<reference evidence="1 2" key="1">
    <citation type="submission" date="2024-09" db="EMBL/GenBank/DDBJ databases">
        <authorList>
            <person name="Sun Q."/>
            <person name="Mori K."/>
        </authorList>
    </citation>
    <scope>NUCLEOTIDE SEQUENCE [LARGE SCALE GENOMIC DNA]</scope>
    <source>
        <strain evidence="1 2">CECT 8365</strain>
    </source>
</reference>
<keyword evidence="2" id="KW-1185">Reference proteome</keyword>
<dbReference type="RefSeq" id="WP_278010481.1">
    <property type="nucleotide sequence ID" value="NZ_CP121112.1"/>
</dbReference>
<protein>
    <submittedName>
        <fullName evidence="1">Uncharacterized protein</fullName>
    </submittedName>
</protein>
<proteinExistence type="predicted"/>
<dbReference type="EMBL" id="JBHMFE010000043">
    <property type="protein sequence ID" value="MFB9110534.1"/>
    <property type="molecule type" value="Genomic_DNA"/>
</dbReference>
<dbReference type="Proteomes" id="UP001589562">
    <property type="component" value="Unassembled WGS sequence"/>
</dbReference>
<evidence type="ECO:0000313" key="1">
    <source>
        <dbReference type="EMBL" id="MFB9110534.1"/>
    </source>
</evidence>
<accession>A0ABV5HF51</accession>
<sequence>MKIFPYEDTTFANVEYRNSIREGKIINGFKEGLWQSAIVKYDTITKTKEVERLFTKEYLSMA</sequence>
<organism evidence="1 2">
    <name type="scientific">Flavobacterium gyeonganense</name>
    <dbReference type="NCBI Taxonomy" id="1310418"/>
    <lineage>
        <taxon>Bacteria</taxon>
        <taxon>Pseudomonadati</taxon>
        <taxon>Bacteroidota</taxon>
        <taxon>Flavobacteriia</taxon>
        <taxon>Flavobacteriales</taxon>
        <taxon>Flavobacteriaceae</taxon>
        <taxon>Flavobacterium</taxon>
    </lineage>
</organism>
<comment type="caution">
    <text evidence="1">The sequence shown here is derived from an EMBL/GenBank/DDBJ whole genome shotgun (WGS) entry which is preliminary data.</text>
</comment>
<gene>
    <name evidence="1" type="ORF">ACFFVK_18275</name>
</gene>
<name>A0ABV5HF51_9FLAO</name>